<dbReference type="AlphaFoldDB" id="A0A1I6I611"/>
<dbReference type="EMBL" id="FOYZ01000002">
    <property type="protein sequence ID" value="SFR62133.1"/>
    <property type="molecule type" value="Genomic_DNA"/>
</dbReference>
<accession>A0A1I6I611</accession>
<feature type="transmembrane region" description="Helical" evidence="1">
    <location>
        <begin position="107"/>
        <end position="127"/>
    </location>
</feature>
<dbReference type="Proteomes" id="UP000199659">
    <property type="component" value="Unassembled WGS sequence"/>
</dbReference>
<keyword evidence="3" id="KW-1185">Reference proteome</keyword>
<evidence type="ECO:0000313" key="2">
    <source>
        <dbReference type="EMBL" id="SFR62133.1"/>
    </source>
</evidence>
<proteinExistence type="predicted"/>
<keyword evidence="1" id="KW-0812">Transmembrane</keyword>
<feature type="transmembrane region" description="Helical" evidence="1">
    <location>
        <begin position="233"/>
        <end position="254"/>
    </location>
</feature>
<name>A0A1I6I611_9FIRM</name>
<reference evidence="2 3" key="1">
    <citation type="submission" date="2016-10" db="EMBL/GenBank/DDBJ databases">
        <authorList>
            <person name="de Groot N.N."/>
        </authorList>
    </citation>
    <scope>NUCLEOTIDE SEQUENCE [LARGE SCALE GENOMIC DNA]</scope>
    <source>
        <strain evidence="2 3">743A</strain>
    </source>
</reference>
<sequence>MRARKSFNNLDEELDFSQEEVRQQELYQRTLKYLSYEDSQNKGLTYVFLLMGFMLILILGIASSLPSGWAGSFIMVSEQTFNLVIYGCGVCVLVLEMGGPKAHGKRIVTYLAFVLIVPLAAILYSNLFQIEDVYVVEATFIALIAAYFIMALIIRCVKKDWTGNQLAGIMLGVLGAIFIILMVILYVNLDKVPYKFVSVFLLAHYITIMFGMKRVTNISEYFVGKSNLLVAFWGAKVLIVGPLCIFGYLVRLAIWRVMRYGDFFDYL</sequence>
<feature type="transmembrane region" description="Helical" evidence="1">
    <location>
        <begin position="193"/>
        <end position="212"/>
    </location>
</feature>
<dbReference type="RefSeq" id="WP_092559080.1">
    <property type="nucleotide sequence ID" value="NZ_FOYZ01000002.1"/>
</dbReference>
<feature type="transmembrane region" description="Helical" evidence="1">
    <location>
        <begin position="166"/>
        <end position="187"/>
    </location>
</feature>
<gene>
    <name evidence="2" type="ORF">SAMN05661086_00451</name>
</gene>
<evidence type="ECO:0000256" key="1">
    <source>
        <dbReference type="SAM" id="Phobius"/>
    </source>
</evidence>
<feature type="transmembrane region" description="Helical" evidence="1">
    <location>
        <begin position="43"/>
        <end position="63"/>
    </location>
</feature>
<keyword evidence="1" id="KW-0472">Membrane</keyword>
<dbReference type="STRING" id="37658.SAMN05661086_00451"/>
<organism evidence="2 3">
    <name type="scientific">Anaeromicropila populeti</name>
    <dbReference type="NCBI Taxonomy" id="37658"/>
    <lineage>
        <taxon>Bacteria</taxon>
        <taxon>Bacillati</taxon>
        <taxon>Bacillota</taxon>
        <taxon>Clostridia</taxon>
        <taxon>Lachnospirales</taxon>
        <taxon>Lachnospiraceae</taxon>
        <taxon>Anaeromicropila</taxon>
    </lineage>
</organism>
<protein>
    <submittedName>
        <fullName evidence="2">Uncharacterized protein</fullName>
    </submittedName>
</protein>
<feature type="transmembrane region" description="Helical" evidence="1">
    <location>
        <begin position="133"/>
        <end position="154"/>
    </location>
</feature>
<keyword evidence="1" id="KW-1133">Transmembrane helix</keyword>
<evidence type="ECO:0000313" key="3">
    <source>
        <dbReference type="Proteomes" id="UP000199659"/>
    </source>
</evidence>